<dbReference type="Gene3D" id="3.30.70.1320">
    <property type="entry name" value="Multidrug efflux transporter AcrB pore domain like"/>
    <property type="match status" value="2"/>
</dbReference>
<proteinExistence type="predicted"/>
<feature type="transmembrane region" description="Helical" evidence="1">
    <location>
        <begin position="1218"/>
        <end position="1242"/>
    </location>
</feature>
<feature type="transmembrane region" description="Helical" evidence="1">
    <location>
        <begin position="611"/>
        <end position="644"/>
    </location>
</feature>
<organism evidence="2 3">
    <name type="scientific">Roseiconus lacunae</name>
    <dbReference type="NCBI Taxonomy" id="2605694"/>
    <lineage>
        <taxon>Bacteria</taxon>
        <taxon>Pseudomonadati</taxon>
        <taxon>Planctomycetota</taxon>
        <taxon>Planctomycetia</taxon>
        <taxon>Pirellulales</taxon>
        <taxon>Pirellulaceae</taxon>
        <taxon>Roseiconus</taxon>
    </lineage>
</organism>
<dbReference type="SUPFAM" id="SSF82714">
    <property type="entry name" value="Multidrug efflux transporter AcrB TolC docking domain, DN and DC subdomains"/>
    <property type="match status" value="2"/>
</dbReference>
<dbReference type="Gene3D" id="1.20.1640.10">
    <property type="entry name" value="Multidrug efflux transporter AcrB transmembrane domain"/>
    <property type="match status" value="4"/>
</dbReference>
<feature type="transmembrane region" description="Helical" evidence="1">
    <location>
        <begin position="686"/>
        <end position="712"/>
    </location>
</feature>
<keyword evidence="1" id="KW-0812">Transmembrane</keyword>
<feature type="transmembrane region" description="Helical" evidence="1">
    <location>
        <begin position="1144"/>
        <end position="1163"/>
    </location>
</feature>
<name>A0ABT7PF35_9BACT</name>
<feature type="transmembrane region" description="Helical" evidence="1">
    <location>
        <begin position="570"/>
        <end position="591"/>
    </location>
</feature>
<reference evidence="2 3" key="1">
    <citation type="submission" date="2023-06" db="EMBL/GenBank/DDBJ databases">
        <title>Roseiconus lacunae JC819 isolated from Gulf of Mannar region, Tamil Nadu.</title>
        <authorList>
            <person name="Pk S."/>
            <person name="Ch S."/>
            <person name="Ch V.R."/>
        </authorList>
    </citation>
    <scope>NUCLEOTIDE SEQUENCE [LARGE SCALE GENOMIC DNA]</scope>
    <source>
        <strain evidence="2 3">JC819</strain>
    </source>
</reference>
<accession>A0ABT7PF35</accession>
<feature type="transmembrane region" description="Helical" evidence="1">
    <location>
        <begin position="656"/>
        <end position="674"/>
    </location>
</feature>
<dbReference type="PANTHER" id="PTHR32063">
    <property type="match status" value="1"/>
</dbReference>
<keyword evidence="1" id="KW-1133">Transmembrane helix</keyword>
<dbReference type="Gene3D" id="3.30.2090.10">
    <property type="entry name" value="Multidrug efflux transporter AcrB TolC docking domain, DN and DC subdomains"/>
    <property type="match status" value="2"/>
</dbReference>
<keyword evidence="3" id="KW-1185">Reference proteome</keyword>
<dbReference type="PANTHER" id="PTHR32063:SF19">
    <property type="entry name" value="CATION EFFLUX SYSTEM PROTEIN CUSA"/>
    <property type="match status" value="1"/>
</dbReference>
<feature type="transmembrane region" description="Helical" evidence="1">
    <location>
        <begin position="532"/>
        <end position="558"/>
    </location>
</feature>
<feature type="transmembrane region" description="Helical" evidence="1">
    <location>
        <begin position="482"/>
        <end position="504"/>
    </location>
</feature>
<dbReference type="SUPFAM" id="SSF82693">
    <property type="entry name" value="Multidrug efflux transporter AcrB pore domain, PN1, PN2, PC1 and PC2 subdomains"/>
    <property type="match status" value="2"/>
</dbReference>
<evidence type="ECO:0000313" key="2">
    <source>
        <dbReference type="EMBL" id="MDM4015081.1"/>
    </source>
</evidence>
<dbReference type="Gene3D" id="3.30.70.1430">
    <property type="entry name" value="Multidrug efflux transporter AcrB pore domain"/>
    <property type="match status" value="2"/>
</dbReference>
<comment type="caution">
    <text evidence="2">The sequence shown here is derived from an EMBL/GenBank/DDBJ whole genome shotgun (WGS) entry which is preliminary data.</text>
</comment>
<dbReference type="EMBL" id="JASZZN010000004">
    <property type="protein sequence ID" value="MDM4015081.1"/>
    <property type="molecule type" value="Genomic_DNA"/>
</dbReference>
<dbReference type="Proteomes" id="UP001239462">
    <property type="component" value="Unassembled WGS sequence"/>
</dbReference>
<feature type="transmembrane region" description="Helical" evidence="1">
    <location>
        <begin position="1170"/>
        <end position="1190"/>
    </location>
</feature>
<feature type="transmembrane region" description="Helical" evidence="1">
    <location>
        <begin position="26"/>
        <end position="50"/>
    </location>
</feature>
<keyword evidence="1" id="KW-0472">Membrane</keyword>
<feature type="transmembrane region" description="Helical" evidence="1">
    <location>
        <begin position="435"/>
        <end position="452"/>
    </location>
</feature>
<evidence type="ECO:0000313" key="3">
    <source>
        <dbReference type="Proteomes" id="UP001239462"/>
    </source>
</evidence>
<dbReference type="InterPro" id="IPR027463">
    <property type="entry name" value="AcrB_DN_DC_subdom"/>
</dbReference>
<feature type="transmembrane region" description="Helical" evidence="1">
    <location>
        <begin position="1300"/>
        <end position="1325"/>
    </location>
</feature>
<sequence length="1342" mass="147658">MSNSTENESQPEAIQNSPEERGILGAIIWFCLTNKLVVLLIVLATVGWGVMVAPFDWNTGVLPRDPVPVDAIPDIGENQQIVFTQWMGRSPQDVEDQIGYPLTVALLGIPEVKTIRSYSMFGFSSIYVIFNDNADFYWSRTRVLEKLNGLPAGTLPDGVQPTLGPDATALGQIYLYTLEGRDPEGHPTGGWDLRELRTVQDYYVRYSLASAEGISEVASIGGFVQEYQIDVDPDAMRAAGVTLDAVFGAVRMSNVDVGARTIELNKAEYVIRGLGFIEQVEDIEKTVVKVSDNVPITIDDVADVTLGPALRRGALDKAGAEAVGGIAVVRYGYNPLAAIKNVKERIEEVSAGLPTKVLIDWSAVEPDDVTSWAGRYGARFADVEPTESPDDYLSLLRQIPSDTWPQWITTSQVTIVPFYDRTGLIYETLGTLNTALYEEILVTIIVILVMVIHLRSSFLISALLPLAVLMCFIAMKTFGVDANIVALSGIAIAIGTMVDMGIILTENILKYLDEAPDSESPLHTVFKASNEVAGAVVTAVTTTVVSFLPVFTMIGAEGKLFRPLAFTKTFALLASVVVALTIIPPAAHLLMGWRRKPSRENSHRLRLIGRWILLAGLLVAGLLAAMLLTWWIGAIVIGIAVYKLIERQIPAHVNRYATVAASGLAVSVVGILLASEWLPLGPQKGLLVNLFFVALLIGGLLGFFTLFQRYLYEPILRWSLRHKLAFLSLPALLLVLGGCSWIGFNTLFGFVPKAAQVVGISQSTVRESGPWKLASSTFPGLGKEFMPPLDEGSYLYMPTTMPHASIGEAMDVLQLQNQLLVSIPEVESVVGKIGRADTPLDPAPVSMIETYITYKSEYRTDKDGNRLYFRYDEDNGDFVRDERGELVEDSSGRPYRQWREKIRTADDIWQEITQAAEIPGTTSAPKLQPIAARIVMLQSGMRAPMGMKIKGPNLETIESVALQMEALLKQVPTVQSSAVIADRIVGKPYLEIDIDRDAIMRYGLHIRDVQDVIEVAIGGRQITTTVEGRERFPVRVRYARELRDDIESIERIIVPTPTGQQIPLGQLSDIRYVRGPQVIKSEDTFLLGYVLFDKRPGEAEVDVVEDAQAFLQEKITNGELVLPAGVSYTFAGNYENQIRSQKTLAVVLPLSLGIIFLILYLQFRSAITTSLVFSGILIAWAGGFIMLWLYGTEWFLNFDVFGTSMRELFQVKTINLSVAVWVGFLALFGIASDDGVVIASYLDESFRKDRITNAQHAREATVTAGLRRVRPCLMTTATTLLALIPVLTSRGRGSDIMVPMAIPSFGGMAIEIITMLVVPVLYCAVMEWKLRLGINDEKFSAH</sequence>
<dbReference type="InterPro" id="IPR001036">
    <property type="entry name" value="Acrflvin-R"/>
</dbReference>
<evidence type="ECO:0000256" key="1">
    <source>
        <dbReference type="SAM" id="Phobius"/>
    </source>
</evidence>
<gene>
    <name evidence="2" type="ORF">QTN89_06540</name>
</gene>
<dbReference type="PRINTS" id="PR00702">
    <property type="entry name" value="ACRIFLAVINRP"/>
</dbReference>
<protein>
    <submittedName>
        <fullName evidence="2">Efflux RND transporter permease subunit</fullName>
    </submittedName>
</protein>
<feature type="transmembrane region" description="Helical" evidence="1">
    <location>
        <begin position="724"/>
        <end position="744"/>
    </location>
</feature>
<dbReference type="Pfam" id="PF00873">
    <property type="entry name" value="ACR_tran"/>
    <property type="match status" value="4"/>
</dbReference>
<dbReference type="SUPFAM" id="SSF82866">
    <property type="entry name" value="Multidrug efflux transporter AcrB transmembrane domain"/>
    <property type="match status" value="2"/>
</dbReference>
<feature type="transmembrane region" description="Helical" evidence="1">
    <location>
        <begin position="458"/>
        <end position="475"/>
    </location>
</feature>
<dbReference type="RefSeq" id="WP_289162634.1">
    <property type="nucleotide sequence ID" value="NZ_JASZZN010000004.1"/>
</dbReference>